<feature type="compositionally biased region" description="Polar residues" evidence="1">
    <location>
        <begin position="1"/>
        <end position="13"/>
    </location>
</feature>
<dbReference type="EMBL" id="JACXVP010000012">
    <property type="protein sequence ID" value="KAG5571232.1"/>
    <property type="molecule type" value="Genomic_DNA"/>
</dbReference>
<sequence>FKLQKDSQSQSPSYLGEPDQALQKNQLENFPEIRHVGDAQGPLESRPHHSVSFGKPVKIYTSLGFPPKVTDSIKSNQAIKGNQRRTLANRLVSSTQLAKLSNVPNFNPTHRTHAFGYSDFPDLAKIGHLMNFALKNDINRSVIGQIT</sequence>
<dbReference type="AlphaFoldDB" id="A0A9J5W7S6"/>
<feature type="non-terminal residue" evidence="2">
    <location>
        <position position="1"/>
    </location>
</feature>
<gene>
    <name evidence="2" type="ORF">H5410_060998</name>
</gene>
<accession>A0A9J5W7S6</accession>
<evidence type="ECO:0000256" key="1">
    <source>
        <dbReference type="SAM" id="MobiDB-lite"/>
    </source>
</evidence>
<proteinExistence type="predicted"/>
<evidence type="ECO:0000313" key="2">
    <source>
        <dbReference type="EMBL" id="KAG5571232.1"/>
    </source>
</evidence>
<protein>
    <submittedName>
        <fullName evidence="2">Uncharacterized protein</fullName>
    </submittedName>
</protein>
<dbReference type="Proteomes" id="UP000824120">
    <property type="component" value="Chromosome 12"/>
</dbReference>
<organism evidence="2 3">
    <name type="scientific">Solanum commersonii</name>
    <name type="common">Commerson's wild potato</name>
    <name type="synonym">Commerson's nightshade</name>
    <dbReference type="NCBI Taxonomy" id="4109"/>
    <lineage>
        <taxon>Eukaryota</taxon>
        <taxon>Viridiplantae</taxon>
        <taxon>Streptophyta</taxon>
        <taxon>Embryophyta</taxon>
        <taxon>Tracheophyta</taxon>
        <taxon>Spermatophyta</taxon>
        <taxon>Magnoliopsida</taxon>
        <taxon>eudicotyledons</taxon>
        <taxon>Gunneridae</taxon>
        <taxon>Pentapetalae</taxon>
        <taxon>asterids</taxon>
        <taxon>lamiids</taxon>
        <taxon>Solanales</taxon>
        <taxon>Solanaceae</taxon>
        <taxon>Solanoideae</taxon>
        <taxon>Solaneae</taxon>
        <taxon>Solanum</taxon>
    </lineage>
</organism>
<name>A0A9J5W7S6_SOLCO</name>
<keyword evidence="3" id="KW-1185">Reference proteome</keyword>
<evidence type="ECO:0000313" key="3">
    <source>
        <dbReference type="Proteomes" id="UP000824120"/>
    </source>
</evidence>
<feature type="region of interest" description="Disordered" evidence="1">
    <location>
        <begin position="1"/>
        <end position="51"/>
    </location>
</feature>
<comment type="caution">
    <text evidence="2">The sequence shown here is derived from an EMBL/GenBank/DDBJ whole genome shotgun (WGS) entry which is preliminary data.</text>
</comment>
<reference evidence="2 3" key="1">
    <citation type="submission" date="2020-09" db="EMBL/GenBank/DDBJ databases">
        <title>De no assembly of potato wild relative species, Solanum commersonii.</title>
        <authorList>
            <person name="Cho K."/>
        </authorList>
    </citation>
    <scope>NUCLEOTIDE SEQUENCE [LARGE SCALE GENOMIC DNA]</scope>
    <source>
        <strain evidence="2">LZ3.2</strain>
        <tissue evidence="2">Leaf</tissue>
    </source>
</reference>